<dbReference type="GO" id="GO:1902201">
    <property type="term" value="P:negative regulation of bacterial-type flagellum-dependent cell motility"/>
    <property type="evidence" value="ECO:0007669"/>
    <property type="project" value="TreeGrafter"/>
</dbReference>
<evidence type="ECO:0000256" key="1">
    <source>
        <dbReference type="ARBA" id="ARBA00001946"/>
    </source>
</evidence>
<dbReference type="Gene3D" id="3.30.450.20">
    <property type="entry name" value="PAS domain"/>
    <property type="match status" value="1"/>
</dbReference>
<dbReference type="PROSITE" id="PS50112">
    <property type="entry name" value="PAS"/>
    <property type="match status" value="1"/>
</dbReference>
<sequence length="333" mass="37323">MWDHQPSAAEVITAGNMATSPEQSDYREVDPRRFVDLLAESPMAYAAMVESITGFGIYLIDTRGNILTWNQGAERMTGLPRARVIRQPYSTLFEPAGRAADLPAQILGYAKYHGHYSDEHLRRRGSSEAFRALATLDIIRDPRGRHSGFVEVIRDVTADREREAALYAQATTDVLTGLPNRAHFTEQANLEIERSRRYFEPLSVALLDVDHFKAVNDTHGHQIGDLALQHVAEIMRSNARRIDILGRLGGEEFALLLPRANTQPAVELCERMRVALYQSRVDTPVGQLQIAASVGVASMNRDSTTLDSLLERADKALYKAKRQGRNRVEAWML</sequence>
<feature type="domain" description="PAC" evidence="5">
    <location>
        <begin position="115"/>
        <end position="168"/>
    </location>
</feature>
<dbReference type="NCBIfam" id="TIGR00229">
    <property type="entry name" value="sensory_box"/>
    <property type="match status" value="1"/>
</dbReference>
<dbReference type="SMART" id="SM00091">
    <property type="entry name" value="PAS"/>
    <property type="match status" value="1"/>
</dbReference>
<dbReference type="SUPFAM" id="SSF55785">
    <property type="entry name" value="PYP-like sensor domain (PAS domain)"/>
    <property type="match status" value="1"/>
</dbReference>
<comment type="catalytic activity">
    <reaction evidence="3">
        <text>2 GTP = 3',3'-c-di-GMP + 2 diphosphate</text>
        <dbReference type="Rhea" id="RHEA:24898"/>
        <dbReference type="ChEBI" id="CHEBI:33019"/>
        <dbReference type="ChEBI" id="CHEBI:37565"/>
        <dbReference type="ChEBI" id="CHEBI:58805"/>
        <dbReference type="EC" id="2.7.7.65"/>
    </reaction>
</comment>
<name>A0A363UK09_9GAMM</name>
<evidence type="ECO:0000259" key="6">
    <source>
        <dbReference type="PROSITE" id="PS50887"/>
    </source>
</evidence>
<protein>
    <recommendedName>
        <fullName evidence="2">diguanylate cyclase</fullName>
        <ecNumber evidence="2">2.7.7.65</ecNumber>
    </recommendedName>
</protein>
<dbReference type="GO" id="GO:0006355">
    <property type="term" value="P:regulation of DNA-templated transcription"/>
    <property type="evidence" value="ECO:0007669"/>
    <property type="project" value="InterPro"/>
</dbReference>
<reference evidence="7 8" key="1">
    <citation type="submission" date="2018-05" db="EMBL/GenBank/DDBJ databases">
        <title>Abyssibacter profundi OUC007T gen. nov., sp. nov, a marine bacterium isolated from seawater of the Mariana Trench.</title>
        <authorList>
            <person name="Zhou S."/>
        </authorList>
    </citation>
    <scope>NUCLEOTIDE SEQUENCE [LARGE SCALE GENOMIC DNA]</scope>
    <source>
        <strain evidence="7 8">OUC007</strain>
    </source>
</reference>
<dbReference type="InterPro" id="IPR050469">
    <property type="entry name" value="Diguanylate_Cyclase"/>
</dbReference>
<proteinExistence type="predicted"/>
<dbReference type="InterPro" id="IPR000014">
    <property type="entry name" value="PAS"/>
</dbReference>
<dbReference type="InterPro" id="IPR013767">
    <property type="entry name" value="PAS_fold"/>
</dbReference>
<dbReference type="CDD" id="cd01949">
    <property type="entry name" value="GGDEF"/>
    <property type="match status" value="1"/>
</dbReference>
<dbReference type="InterPro" id="IPR029787">
    <property type="entry name" value="Nucleotide_cyclase"/>
</dbReference>
<organism evidence="7 8">
    <name type="scientific">Abyssibacter profundi</name>
    <dbReference type="NCBI Taxonomy" id="2182787"/>
    <lineage>
        <taxon>Bacteria</taxon>
        <taxon>Pseudomonadati</taxon>
        <taxon>Pseudomonadota</taxon>
        <taxon>Gammaproteobacteria</taxon>
        <taxon>Chromatiales</taxon>
        <taxon>Oceanococcaceae</taxon>
        <taxon>Abyssibacter</taxon>
    </lineage>
</organism>
<evidence type="ECO:0000256" key="2">
    <source>
        <dbReference type="ARBA" id="ARBA00012528"/>
    </source>
</evidence>
<comment type="cofactor">
    <cofactor evidence="1">
        <name>Mg(2+)</name>
        <dbReference type="ChEBI" id="CHEBI:18420"/>
    </cofactor>
</comment>
<dbReference type="NCBIfam" id="TIGR00254">
    <property type="entry name" value="GGDEF"/>
    <property type="match status" value="1"/>
</dbReference>
<comment type="caution">
    <text evidence="7">The sequence shown here is derived from an EMBL/GenBank/DDBJ whole genome shotgun (WGS) entry which is preliminary data.</text>
</comment>
<dbReference type="FunFam" id="3.30.70.270:FF:000001">
    <property type="entry name" value="Diguanylate cyclase domain protein"/>
    <property type="match status" value="1"/>
</dbReference>
<dbReference type="PANTHER" id="PTHR45138:SF9">
    <property type="entry name" value="DIGUANYLATE CYCLASE DGCM-RELATED"/>
    <property type="match status" value="1"/>
</dbReference>
<evidence type="ECO:0000259" key="5">
    <source>
        <dbReference type="PROSITE" id="PS50113"/>
    </source>
</evidence>
<dbReference type="Pfam" id="PF00990">
    <property type="entry name" value="GGDEF"/>
    <property type="match status" value="1"/>
</dbReference>
<dbReference type="CDD" id="cd00130">
    <property type="entry name" value="PAS"/>
    <property type="match status" value="1"/>
</dbReference>
<dbReference type="GO" id="GO:0043709">
    <property type="term" value="P:cell adhesion involved in single-species biofilm formation"/>
    <property type="evidence" value="ECO:0007669"/>
    <property type="project" value="TreeGrafter"/>
</dbReference>
<evidence type="ECO:0000313" key="7">
    <source>
        <dbReference type="EMBL" id="PWN55734.1"/>
    </source>
</evidence>
<dbReference type="AlphaFoldDB" id="A0A363UK09"/>
<dbReference type="Pfam" id="PF00989">
    <property type="entry name" value="PAS"/>
    <property type="match status" value="1"/>
</dbReference>
<dbReference type="EC" id="2.7.7.65" evidence="2"/>
<dbReference type="PANTHER" id="PTHR45138">
    <property type="entry name" value="REGULATORY COMPONENTS OF SENSORY TRANSDUCTION SYSTEM"/>
    <property type="match status" value="1"/>
</dbReference>
<dbReference type="SMART" id="SM00267">
    <property type="entry name" value="GGDEF"/>
    <property type="match status" value="1"/>
</dbReference>
<dbReference type="PROSITE" id="PS50887">
    <property type="entry name" value="GGDEF"/>
    <property type="match status" value="1"/>
</dbReference>
<evidence type="ECO:0000259" key="4">
    <source>
        <dbReference type="PROSITE" id="PS50112"/>
    </source>
</evidence>
<evidence type="ECO:0000256" key="3">
    <source>
        <dbReference type="ARBA" id="ARBA00034247"/>
    </source>
</evidence>
<dbReference type="PROSITE" id="PS50113">
    <property type="entry name" value="PAC"/>
    <property type="match status" value="1"/>
</dbReference>
<dbReference type="GO" id="GO:0005886">
    <property type="term" value="C:plasma membrane"/>
    <property type="evidence" value="ECO:0007669"/>
    <property type="project" value="TreeGrafter"/>
</dbReference>
<feature type="domain" description="GGDEF" evidence="6">
    <location>
        <begin position="200"/>
        <end position="333"/>
    </location>
</feature>
<accession>A0A363UK09</accession>
<dbReference type="InterPro" id="IPR035965">
    <property type="entry name" value="PAS-like_dom_sf"/>
</dbReference>
<dbReference type="InterPro" id="IPR000160">
    <property type="entry name" value="GGDEF_dom"/>
</dbReference>
<dbReference type="Proteomes" id="UP000251800">
    <property type="component" value="Unassembled WGS sequence"/>
</dbReference>
<dbReference type="GO" id="GO:0052621">
    <property type="term" value="F:diguanylate cyclase activity"/>
    <property type="evidence" value="ECO:0007669"/>
    <property type="project" value="UniProtKB-EC"/>
</dbReference>
<dbReference type="Gene3D" id="3.30.70.270">
    <property type="match status" value="1"/>
</dbReference>
<dbReference type="InterPro" id="IPR043128">
    <property type="entry name" value="Rev_trsase/Diguanyl_cyclase"/>
</dbReference>
<dbReference type="SUPFAM" id="SSF55073">
    <property type="entry name" value="Nucleotide cyclase"/>
    <property type="match status" value="1"/>
</dbReference>
<evidence type="ECO:0000313" key="8">
    <source>
        <dbReference type="Proteomes" id="UP000251800"/>
    </source>
</evidence>
<dbReference type="EMBL" id="QEQK01000009">
    <property type="protein sequence ID" value="PWN55734.1"/>
    <property type="molecule type" value="Genomic_DNA"/>
</dbReference>
<gene>
    <name evidence="7" type="ORF">DEH80_11570</name>
</gene>
<dbReference type="InterPro" id="IPR000700">
    <property type="entry name" value="PAS-assoc_C"/>
</dbReference>
<keyword evidence="8" id="KW-1185">Reference proteome</keyword>
<feature type="domain" description="PAS" evidence="4">
    <location>
        <begin position="57"/>
        <end position="95"/>
    </location>
</feature>